<keyword evidence="1" id="KW-0539">Nucleus</keyword>
<protein>
    <recommendedName>
        <fullName evidence="2">BESS domain-containing protein</fullName>
    </recommendedName>
</protein>
<dbReference type="OrthoDB" id="6147983at2759"/>
<evidence type="ECO:0000313" key="3">
    <source>
        <dbReference type="EMBL" id="CAF4890383.1"/>
    </source>
</evidence>
<feature type="domain" description="BESS" evidence="2">
    <location>
        <begin position="1"/>
        <end position="35"/>
    </location>
</feature>
<dbReference type="Proteomes" id="UP000663880">
    <property type="component" value="Unassembled WGS sequence"/>
</dbReference>
<organism evidence="3 4">
    <name type="scientific">Pieris macdunnoughi</name>
    <dbReference type="NCBI Taxonomy" id="345717"/>
    <lineage>
        <taxon>Eukaryota</taxon>
        <taxon>Metazoa</taxon>
        <taxon>Ecdysozoa</taxon>
        <taxon>Arthropoda</taxon>
        <taxon>Hexapoda</taxon>
        <taxon>Insecta</taxon>
        <taxon>Pterygota</taxon>
        <taxon>Neoptera</taxon>
        <taxon>Endopterygota</taxon>
        <taxon>Lepidoptera</taxon>
        <taxon>Glossata</taxon>
        <taxon>Ditrysia</taxon>
        <taxon>Papilionoidea</taxon>
        <taxon>Pieridae</taxon>
        <taxon>Pierinae</taxon>
        <taxon>Pieris</taxon>
    </lineage>
</organism>
<accession>A0A821UJ43</accession>
<gene>
    <name evidence="3" type="ORF">PMACD_LOCUS10400</name>
</gene>
<evidence type="ECO:0000313" key="4">
    <source>
        <dbReference type="Proteomes" id="UP000663880"/>
    </source>
</evidence>
<reference evidence="3" key="1">
    <citation type="submission" date="2021-02" db="EMBL/GenBank/DDBJ databases">
        <authorList>
            <person name="Steward A R."/>
        </authorList>
    </citation>
    <scope>NUCLEOTIDE SEQUENCE</scope>
</reference>
<evidence type="ECO:0000256" key="1">
    <source>
        <dbReference type="PROSITE-ProRule" id="PRU00371"/>
    </source>
</evidence>
<comment type="caution">
    <text evidence="3">The sequence shown here is derived from an EMBL/GenBank/DDBJ whole genome shotgun (WGS) entry which is preliminary data.</text>
</comment>
<sequence>MFLLSLLSDVNKMTDSQRRLFKRRVLALIDDIMDQSSENMNSPITLYSTPSPMSAAEVISTPITINESLNVVQSNTASLYYESIPMLLSQEDEE</sequence>
<dbReference type="EMBL" id="CAJOBZ010000031">
    <property type="protein sequence ID" value="CAF4890383.1"/>
    <property type="molecule type" value="Genomic_DNA"/>
</dbReference>
<dbReference type="AlphaFoldDB" id="A0A821UJ43"/>
<keyword evidence="4" id="KW-1185">Reference proteome</keyword>
<dbReference type="Pfam" id="PF02944">
    <property type="entry name" value="BESS"/>
    <property type="match status" value="1"/>
</dbReference>
<proteinExistence type="predicted"/>
<name>A0A821UJ43_9NEOP</name>
<dbReference type="PROSITE" id="PS51031">
    <property type="entry name" value="BESS"/>
    <property type="match status" value="1"/>
</dbReference>
<dbReference type="GO" id="GO:0005634">
    <property type="term" value="C:nucleus"/>
    <property type="evidence" value="ECO:0007669"/>
    <property type="project" value="UniProtKB-SubCell"/>
</dbReference>
<dbReference type="GO" id="GO:0003677">
    <property type="term" value="F:DNA binding"/>
    <property type="evidence" value="ECO:0007669"/>
    <property type="project" value="InterPro"/>
</dbReference>
<evidence type="ECO:0000259" key="2">
    <source>
        <dbReference type="PROSITE" id="PS51031"/>
    </source>
</evidence>
<dbReference type="InterPro" id="IPR004210">
    <property type="entry name" value="BESS_motif"/>
</dbReference>
<comment type="subcellular location">
    <subcellularLocation>
        <location evidence="1">Nucleus</location>
    </subcellularLocation>
</comment>